<keyword evidence="8" id="KW-1278">Translocase</keyword>
<keyword evidence="9 11" id="KW-1133">Transmembrane helix</keyword>
<dbReference type="GO" id="GO:0016887">
    <property type="term" value="F:ATP hydrolysis activity"/>
    <property type="evidence" value="ECO:0007669"/>
    <property type="project" value="InterPro"/>
</dbReference>
<evidence type="ECO:0000256" key="5">
    <source>
        <dbReference type="ARBA" id="ARBA00022723"/>
    </source>
</evidence>
<dbReference type="GO" id="GO:0043682">
    <property type="term" value="F:P-type divalent copper transporter activity"/>
    <property type="evidence" value="ECO:0007669"/>
    <property type="project" value="TreeGrafter"/>
</dbReference>
<accession>A0A1I3GCU3</accession>
<dbReference type="STRING" id="1114924.SAMN05216258_10595"/>
<dbReference type="SFLD" id="SFLDG00002">
    <property type="entry name" value="C1.7:_P-type_atpase_like"/>
    <property type="match status" value="1"/>
</dbReference>
<dbReference type="InterPro" id="IPR023299">
    <property type="entry name" value="ATPase_P-typ_cyto_dom_N"/>
</dbReference>
<dbReference type="Pfam" id="PF00702">
    <property type="entry name" value="Hydrolase"/>
    <property type="match status" value="1"/>
</dbReference>
<feature type="transmembrane region" description="Helical" evidence="11">
    <location>
        <begin position="415"/>
        <end position="437"/>
    </location>
</feature>
<sequence length="807" mass="82384">MKDAAFQELDLPTESPSAPPGLSISVAGMTCAGCAGRVERALAALPGVASAQVNLALERADVALAGASAAELAAALRGAGFAAREETAALALRGMTCAGCARRIQRALEGVPGVVAAEVNLALDRAEVRRLRGAAEDGELIAAVKAAGYEATLADAGALAAQEPRAGAERWDLPLAALLTAPLLAQMIAMTFEPSWRMPGWTELVLATPVVAWFGRRFHRGALAALRARTANMDTLVSMGTLAAWGFSTWMLATAHAGHAPHLYYEAAAVIITLVLAGKALESRAKRAASAALRQLMALRPDSARVLRAGEEIEVPVAEVSVGDMVILRPGERAPVDGTVVRGESEFDESLVTGEPLPVPRLTGDPVPAGAVNGTGQVRLRADRVGRDTTLAKIAEMVARAQTGKAPVQRLVDRIASVFVPVVLAIAALTLMGWLVAGASLDAAVSAAISVLVIACPCALGLATPTALVAGTGAAAKAGVLIKDIASLERAARIDAVIFDKTGTLTLGKPEVAEVRPLAGLSREELLALAASVQRGSEHPLGRAMVAAAEGLPLREPEGFRAAVGAGVEARIDAVPVRIGRQDYAAPGAGAELQAQAAEMAGAGRTVVWVAREGEALGLIALSDAPREDAAEAVASLRRRGVAVSLLTGDAEPAARAVAERLGIEDVVAGVRPEGKAEVVQALVARGRRVAMVGDGINDAPALAAADLGIAMGGGADAAMEVAGVALVRPRPTLVASALDIAAATSSKIRQNLFWAFAWNTLCIPVAAAGLLDPAVAGAAMALSSVSVVGNSLLLTRWRPGAQEAAR</sequence>
<evidence type="ECO:0000256" key="8">
    <source>
        <dbReference type="ARBA" id="ARBA00022967"/>
    </source>
</evidence>
<feature type="transmembrane region" description="Helical" evidence="11">
    <location>
        <begin position="263"/>
        <end position="281"/>
    </location>
</feature>
<comment type="subcellular location">
    <subcellularLocation>
        <location evidence="1">Cell membrane</location>
        <topology evidence="1">Multi-pass membrane protein</topology>
    </subcellularLocation>
</comment>
<dbReference type="PRINTS" id="PR00943">
    <property type="entry name" value="CUATPASE"/>
</dbReference>
<keyword evidence="6 11" id="KW-0547">Nucleotide-binding</keyword>
<dbReference type="SUPFAM" id="SSF81665">
    <property type="entry name" value="Calcium ATPase, transmembrane domain M"/>
    <property type="match status" value="1"/>
</dbReference>
<evidence type="ECO:0000256" key="10">
    <source>
        <dbReference type="ARBA" id="ARBA00023136"/>
    </source>
</evidence>
<proteinExistence type="inferred from homology"/>
<dbReference type="GO" id="GO:0060003">
    <property type="term" value="P:copper ion export"/>
    <property type="evidence" value="ECO:0007669"/>
    <property type="project" value="UniProtKB-ARBA"/>
</dbReference>
<feature type="transmembrane region" description="Helical" evidence="11">
    <location>
        <begin position="236"/>
        <end position="257"/>
    </location>
</feature>
<feature type="transmembrane region" description="Helical" evidence="11">
    <location>
        <begin position="753"/>
        <end position="772"/>
    </location>
</feature>
<dbReference type="SFLD" id="SFLDF00027">
    <property type="entry name" value="p-type_atpase"/>
    <property type="match status" value="1"/>
</dbReference>
<keyword evidence="14" id="KW-1185">Reference proteome</keyword>
<dbReference type="CDD" id="cd00371">
    <property type="entry name" value="HMA"/>
    <property type="match status" value="2"/>
</dbReference>
<protein>
    <submittedName>
        <fullName evidence="13">Cu+-exporting ATPase</fullName>
    </submittedName>
</protein>
<dbReference type="InterPro" id="IPR059000">
    <property type="entry name" value="ATPase_P-type_domA"/>
</dbReference>
<dbReference type="Gene3D" id="3.40.50.1000">
    <property type="entry name" value="HAD superfamily/HAD-like"/>
    <property type="match status" value="1"/>
</dbReference>
<dbReference type="InterPro" id="IPR023214">
    <property type="entry name" value="HAD_sf"/>
</dbReference>
<evidence type="ECO:0000256" key="3">
    <source>
        <dbReference type="ARBA" id="ARBA00022475"/>
    </source>
</evidence>
<dbReference type="Pfam" id="PF00403">
    <property type="entry name" value="HMA"/>
    <property type="match status" value="2"/>
</dbReference>
<dbReference type="InterPro" id="IPR017969">
    <property type="entry name" value="Heavy-metal-associated_CS"/>
</dbReference>
<name>A0A1I3GCU3_9RHOB</name>
<dbReference type="InterPro" id="IPR023298">
    <property type="entry name" value="ATPase_P-typ_TM_dom_sf"/>
</dbReference>
<dbReference type="NCBIfam" id="TIGR01511">
    <property type="entry name" value="ATPase-IB1_Cu"/>
    <property type="match status" value="1"/>
</dbReference>
<dbReference type="SUPFAM" id="SSF55008">
    <property type="entry name" value="HMA, heavy metal-associated domain"/>
    <property type="match status" value="2"/>
</dbReference>
<dbReference type="CDD" id="cd02094">
    <property type="entry name" value="P-type_ATPase_Cu-like"/>
    <property type="match status" value="1"/>
</dbReference>
<dbReference type="GO" id="GO:0005886">
    <property type="term" value="C:plasma membrane"/>
    <property type="evidence" value="ECO:0007669"/>
    <property type="project" value="UniProtKB-SubCell"/>
</dbReference>
<evidence type="ECO:0000313" key="13">
    <source>
        <dbReference type="EMBL" id="SFI21306.1"/>
    </source>
</evidence>
<dbReference type="AlphaFoldDB" id="A0A1I3GCU3"/>
<evidence type="ECO:0000259" key="12">
    <source>
        <dbReference type="PROSITE" id="PS50846"/>
    </source>
</evidence>
<dbReference type="Proteomes" id="UP000199377">
    <property type="component" value="Unassembled WGS sequence"/>
</dbReference>
<dbReference type="RefSeq" id="WP_218161021.1">
    <property type="nucleotide sequence ID" value="NZ_FOQH01000005.1"/>
</dbReference>
<dbReference type="InterPro" id="IPR036163">
    <property type="entry name" value="HMA_dom_sf"/>
</dbReference>
<evidence type="ECO:0000256" key="9">
    <source>
        <dbReference type="ARBA" id="ARBA00022989"/>
    </source>
</evidence>
<dbReference type="InterPro" id="IPR018303">
    <property type="entry name" value="ATPase_P-typ_P_site"/>
</dbReference>
<dbReference type="InterPro" id="IPR036412">
    <property type="entry name" value="HAD-like_sf"/>
</dbReference>
<dbReference type="PROSITE" id="PS00154">
    <property type="entry name" value="ATPASE_E1_E2"/>
    <property type="match status" value="1"/>
</dbReference>
<dbReference type="FunFam" id="2.70.150.10:FF:000020">
    <property type="entry name" value="Copper-exporting P-type ATPase A"/>
    <property type="match status" value="1"/>
</dbReference>
<dbReference type="GO" id="GO:0005524">
    <property type="term" value="F:ATP binding"/>
    <property type="evidence" value="ECO:0007669"/>
    <property type="project" value="UniProtKB-UniRule"/>
</dbReference>
<dbReference type="NCBIfam" id="TIGR01525">
    <property type="entry name" value="ATPase-IB_hvy"/>
    <property type="match status" value="1"/>
</dbReference>
<evidence type="ECO:0000256" key="1">
    <source>
        <dbReference type="ARBA" id="ARBA00004651"/>
    </source>
</evidence>
<dbReference type="InterPro" id="IPR001757">
    <property type="entry name" value="P_typ_ATPase"/>
</dbReference>
<dbReference type="InterPro" id="IPR008250">
    <property type="entry name" value="ATPase_P-typ_transduc_dom_A_sf"/>
</dbReference>
<evidence type="ECO:0000256" key="4">
    <source>
        <dbReference type="ARBA" id="ARBA00022692"/>
    </source>
</evidence>
<evidence type="ECO:0000256" key="2">
    <source>
        <dbReference type="ARBA" id="ARBA00006024"/>
    </source>
</evidence>
<dbReference type="PANTHER" id="PTHR43520">
    <property type="entry name" value="ATP7, ISOFORM B"/>
    <property type="match status" value="1"/>
</dbReference>
<dbReference type="GO" id="GO:0055070">
    <property type="term" value="P:copper ion homeostasis"/>
    <property type="evidence" value="ECO:0007669"/>
    <property type="project" value="TreeGrafter"/>
</dbReference>
<dbReference type="GO" id="GO:0005507">
    <property type="term" value="F:copper ion binding"/>
    <property type="evidence" value="ECO:0007669"/>
    <property type="project" value="TreeGrafter"/>
</dbReference>
<dbReference type="InterPro" id="IPR006121">
    <property type="entry name" value="HMA_dom"/>
</dbReference>
<dbReference type="Gene3D" id="2.70.150.10">
    <property type="entry name" value="Calcium-transporting ATPase, cytoplasmic transduction domain A"/>
    <property type="match status" value="1"/>
</dbReference>
<comment type="similarity">
    <text evidence="2 11">Belongs to the cation transport ATPase (P-type) (TC 3.A.3) family. Type IB subfamily.</text>
</comment>
<dbReference type="PROSITE" id="PS01047">
    <property type="entry name" value="HMA_1"/>
    <property type="match status" value="2"/>
</dbReference>
<dbReference type="InterPro" id="IPR044492">
    <property type="entry name" value="P_typ_ATPase_HD_dom"/>
</dbReference>
<evidence type="ECO:0000313" key="14">
    <source>
        <dbReference type="Proteomes" id="UP000199377"/>
    </source>
</evidence>
<dbReference type="InterPro" id="IPR027256">
    <property type="entry name" value="P-typ_ATPase_IB"/>
</dbReference>
<dbReference type="SUPFAM" id="SSF81653">
    <property type="entry name" value="Calcium ATPase, transduction domain A"/>
    <property type="match status" value="1"/>
</dbReference>
<keyword evidence="3 11" id="KW-1003">Cell membrane</keyword>
<evidence type="ECO:0000256" key="6">
    <source>
        <dbReference type="ARBA" id="ARBA00022741"/>
    </source>
</evidence>
<dbReference type="SFLD" id="SFLDS00003">
    <property type="entry name" value="Haloacid_Dehalogenase"/>
    <property type="match status" value="1"/>
</dbReference>
<dbReference type="PROSITE" id="PS50846">
    <property type="entry name" value="HMA_2"/>
    <property type="match status" value="2"/>
</dbReference>
<dbReference type="Gene3D" id="3.40.1110.10">
    <property type="entry name" value="Calcium-transporting ATPase, cytoplasmic domain N"/>
    <property type="match status" value="1"/>
</dbReference>
<keyword evidence="4 11" id="KW-0812">Transmembrane</keyword>
<reference evidence="13 14" key="1">
    <citation type="submission" date="2016-10" db="EMBL/GenBank/DDBJ databases">
        <authorList>
            <person name="de Groot N.N."/>
        </authorList>
    </citation>
    <scope>NUCLEOTIDE SEQUENCE [LARGE SCALE GENOMIC DNA]</scope>
    <source>
        <strain evidence="13 14">CGMCC 1.11030</strain>
    </source>
</reference>
<keyword evidence="7 11" id="KW-0067">ATP-binding</keyword>
<dbReference type="SUPFAM" id="SSF56784">
    <property type="entry name" value="HAD-like"/>
    <property type="match status" value="1"/>
</dbReference>
<dbReference type="PROSITE" id="PS01229">
    <property type="entry name" value="COF_2"/>
    <property type="match status" value="1"/>
</dbReference>
<keyword evidence="5 11" id="KW-0479">Metal-binding</keyword>
<organism evidence="13 14">
    <name type="scientific">Albimonas pacifica</name>
    <dbReference type="NCBI Taxonomy" id="1114924"/>
    <lineage>
        <taxon>Bacteria</taxon>
        <taxon>Pseudomonadati</taxon>
        <taxon>Pseudomonadota</taxon>
        <taxon>Alphaproteobacteria</taxon>
        <taxon>Rhodobacterales</taxon>
        <taxon>Paracoccaceae</taxon>
        <taxon>Albimonas</taxon>
    </lineage>
</organism>
<gene>
    <name evidence="13" type="ORF">SAMN05216258_10595</name>
</gene>
<keyword evidence="10 11" id="KW-0472">Membrane</keyword>
<dbReference type="Pfam" id="PF00122">
    <property type="entry name" value="E1-E2_ATPase"/>
    <property type="match status" value="1"/>
</dbReference>
<feature type="domain" description="HMA" evidence="12">
    <location>
        <begin position="20"/>
        <end position="84"/>
    </location>
</feature>
<evidence type="ECO:0000256" key="11">
    <source>
        <dbReference type="RuleBase" id="RU362081"/>
    </source>
</evidence>
<dbReference type="PANTHER" id="PTHR43520:SF8">
    <property type="entry name" value="P-TYPE CU(+) TRANSPORTER"/>
    <property type="match status" value="1"/>
</dbReference>
<dbReference type="EMBL" id="FOQH01000005">
    <property type="protein sequence ID" value="SFI21306.1"/>
    <property type="molecule type" value="Genomic_DNA"/>
</dbReference>
<dbReference type="NCBIfam" id="TIGR01494">
    <property type="entry name" value="ATPase_P-type"/>
    <property type="match status" value="1"/>
</dbReference>
<dbReference type="Gene3D" id="3.30.70.100">
    <property type="match status" value="2"/>
</dbReference>
<feature type="transmembrane region" description="Helical" evidence="11">
    <location>
        <begin position="198"/>
        <end position="215"/>
    </location>
</feature>
<feature type="transmembrane region" description="Helical" evidence="11">
    <location>
        <begin position="443"/>
        <end position="463"/>
    </location>
</feature>
<feature type="domain" description="HMA" evidence="12">
    <location>
        <begin position="86"/>
        <end position="152"/>
    </location>
</feature>
<dbReference type="PRINTS" id="PR00119">
    <property type="entry name" value="CATATPASE"/>
</dbReference>
<feature type="transmembrane region" description="Helical" evidence="11">
    <location>
        <begin position="778"/>
        <end position="798"/>
    </location>
</feature>
<evidence type="ECO:0000256" key="7">
    <source>
        <dbReference type="ARBA" id="ARBA00022840"/>
    </source>
</evidence>